<dbReference type="GeneID" id="62197940"/>
<sequence length="663" mass="76701">MSSRALRKLERPNIEDELAKIASSIEKKSEDPEEHLEKKDFKHRMNAFSALLDVEEEEEEETPIAAEMKVSDETSSDEFVDAVQSIQSNRKGNKSRKSRKNRSKRQVKKVDDLGDDELDNLLSKIQIKDAKDEKKDEDDDLEQDTVTRPSPLYAPGGRLFTMRMFNRCSELVRPQKRYLDPDKEYEGLFGKLSSAAIEDADSTASSFITPEVLKQIKKLSKRVRGWGGRDRRSVPGTMRKLVLTKIRDDWLPTNKKPLVMEELTDSDIIKLYEVRYPQDWEAAISEQIKRDKRAGVSYFRLTEGPLYSRMLTTEFFISVAIQPDHESIMRLLQKAPYHLESILQVSSILQRQGDTSNTNGLIERGLFIFDWSLKNTFNLAGGKSRIPFEFYLNRQIYLTIFRYIKVLTKKSTFYTALNYTKLLFSFDPNDDPYGVRYFIDFYAFMSGDYQYLVDLYNSALIQCYEEWLTPSICFSAAYCMWKLGKVDEAGQMLEDAVLRHPYTAFEILSKLHSDSKAWNSSHVVSDSVNISTAIYMVRVNTLLEEPELRSFVVDKMKQVLASLDVASALKDHCYFNKLEEIPQNLLRHVVLSNETSAMAKIPESFWTKNEVYEFDVLPPEKGTKIYNYIDQNRVADAVMSRTMQTAEGQQIQELMRQEQAENE</sequence>
<protein>
    <submittedName>
        <fullName evidence="2">Uncharacterized protein</fullName>
    </submittedName>
</protein>
<feature type="region of interest" description="Disordered" evidence="1">
    <location>
        <begin position="129"/>
        <end position="154"/>
    </location>
</feature>
<accession>A0A875S719</accession>
<evidence type="ECO:0000256" key="1">
    <source>
        <dbReference type="SAM" id="MobiDB-lite"/>
    </source>
</evidence>
<dbReference type="Pfam" id="PF04910">
    <property type="entry name" value="Tcf25"/>
    <property type="match status" value="1"/>
</dbReference>
<dbReference type="Proteomes" id="UP000662931">
    <property type="component" value="Chromosome 4"/>
</dbReference>
<evidence type="ECO:0000313" key="2">
    <source>
        <dbReference type="EMBL" id="QPG77136.1"/>
    </source>
</evidence>
<dbReference type="EMBL" id="CP064815">
    <property type="protein sequence ID" value="QPG77136.1"/>
    <property type="molecule type" value="Genomic_DNA"/>
</dbReference>
<dbReference type="RefSeq" id="XP_038780701.1">
    <property type="nucleotide sequence ID" value="XM_038924773.1"/>
</dbReference>
<dbReference type="PANTHER" id="PTHR22684:SF0">
    <property type="entry name" value="RIBOSOME QUALITY CONTROL COMPLEX SUBUNIT TCF25"/>
    <property type="match status" value="1"/>
</dbReference>
<name>A0A875S719_EENNA</name>
<evidence type="ECO:0000313" key="3">
    <source>
        <dbReference type="Proteomes" id="UP000662931"/>
    </source>
</evidence>
<gene>
    <name evidence="2" type="ORF">FOA43_004540</name>
</gene>
<feature type="compositionally biased region" description="Acidic residues" evidence="1">
    <location>
        <begin position="53"/>
        <end position="62"/>
    </location>
</feature>
<proteinExistence type="predicted"/>
<dbReference type="AlphaFoldDB" id="A0A875S719"/>
<feature type="region of interest" description="Disordered" evidence="1">
    <location>
        <begin position="22"/>
        <end position="41"/>
    </location>
</feature>
<dbReference type="PANTHER" id="PTHR22684">
    <property type="entry name" value="NULP1-RELATED"/>
    <property type="match status" value="1"/>
</dbReference>
<dbReference type="GO" id="GO:1990112">
    <property type="term" value="C:RQC complex"/>
    <property type="evidence" value="ECO:0007669"/>
    <property type="project" value="TreeGrafter"/>
</dbReference>
<dbReference type="GO" id="GO:0072344">
    <property type="term" value="P:rescue of stalled ribosome"/>
    <property type="evidence" value="ECO:0007669"/>
    <property type="project" value="TreeGrafter"/>
</dbReference>
<feature type="compositionally biased region" description="Basic and acidic residues" evidence="1">
    <location>
        <begin position="22"/>
        <end position="40"/>
    </location>
</feature>
<dbReference type="KEGG" id="bnn:FOA43_004540"/>
<feature type="region of interest" description="Disordered" evidence="1">
    <location>
        <begin position="53"/>
        <end position="111"/>
    </location>
</feature>
<keyword evidence="3" id="KW-1185">Reference proteome</keyword>
<dbReference type="GO" id="GO:1990116">
    <property type="term" value="P:ribosome-associated ubiquitin-dependent protein catabolic process"/>
    <property type="evidence" value="ECO:0007669"/>
    <property type="project" value="TreeGrafter"/>
</dbReference>
<feature type="compositionally biased region" description="Basic residues" evidence="1">
    <location>
        <begin position="91"/>
        <end position="107"/>
    </location>
</feature>
<reference evidence="2" key="1">
    <citation type="submission" date="2020-10" db="EMBL/GenBank/DDBJ databases">
        <authorList>
            <person name="Roach M.J.R."/>
        </authorList>
    </citation>
    <scope>NUCLEOTIDE SEQUENCE</scope>
    <source>
        <strain evidence="2">CBS 1945</strain>
    </source>
</reference>
<dbReference type="OrthoDB" id="205993at2759"/>
<organism evidence="2 3">
    <name type="scientific">Eeniella nana</name>
    <name type="common">Yeast</name>
    <name type="synonym">Brettanomyces nanus</name>
    <dbReference type="NCBI Taxonomy" id="13502"/>
    <lineage>
        <taxon>Eukaryota</taxon>
        <taxon>Fungi</taxon>
        <taxon>Dikarya</taxon>
        <taxon>Ascomycota</taxon>
        <taxon>Saccharomycotina</taxon>
        <taxon>Pichiomycetes</taxon>
        <taxon>Pichiales</taxon>
        <taxon>Pichiaceae</taxon>
        <taxon>Brettanomyces</taxon>
    </lineage>
</organism>
<dbReference type="InterPro" id="IPR006994">
    <property type="entry name" value="TCF25/Rqc1"/>
</dbReference>